<dbReference type="OrthoDB" id="2676448at2759"/>
<keyword evidence="2" id="KW-1185">Reference proteome</keyword>
<dbReference type="AlphaFoldDB" id="A0A0C9ZCT7"/>
<accession>A0A0C9ZCT7</accession>
<dbReference type="Proteomes" id="UP000054485">
    <property type="component" value="Unassembled WGS sequence"/>
</dbReference>
<feature type="non-terminal residue" evidence="1">
    <location>
        <position position="196"/>
    </location>
</feature>
<organism evidence="1 2">
    <name type="scientific">Suillus luteus UH-Slu-Lm8-n1</name>
    <dbReference type="NCBI Taxonomy" id="930992"/>
    <lineage>
        <taxon>Eukaryota</taxon>
        <taxon>Fungi</taxon>
        <taxon>Dikarya</taxon>
        <taxon>Basidiomycota</taxon>
        <taxon>Agaricomycotina</taxon>
        <taxon>Agaricomycetes</taxon>
        <taxon>Agaricomycetidae</taxon>
        <taxon>Boletales</taxon>
        <taxon>Suillineae</taxon>
        <taxon>Suillaceae</taxon>
        <taxon>Suillus</taxon>
    </lineage>
</organism>
<reference evidence="2" key="2">
    <citation type="submission" date="2015-01" db="EMBL/GenBank/DDBJ databases">
        <title>Evolutionary Origins and Diversification of the Mycorrhizal Mutualists.</title>
        <authorList>
            <consortium name="DOE Joint Genome Institute"/>
            <consortium name="Mycorrhizal Genomics Consortium"/>
            <person name="Kohler A."/>
            <person name="Kuo A."/>
            <person name="Nagy L.G."/>
            <person name="Floudas D."/>
            <person name="Copeland A."/>
            <person name="Barry K.W."/>
            <person name="Cichocki N."/>
            <person name="Veneault-Fourrey C."/>
            <person name="LaButti K."/>
            <person name="Lindquist E.A."/>
            <person name="Lipzen A."/>
            <person name="Lundell T."/>
            <person name="Morin E."/>
            <person name="Murat C."/>
            <person name="Riley R."/>
            <person name="Ohm R."/>
            <person name="Sun H."/>
            <person name="Tunlid A."/>
            <person name="Henrissat B."/>
            <person name="Grigoriev I.V."/>
            <person name="Hibbett D.S."/>
            <person name="Martin F."/>
        </authorList>
    </citation>
    <scope>NUCLEOTIDE SEQUENCE [LARGE SCALE GENOMIC DNA]</scope>
    <source>
        <strain evidence="2">UH-Slu-Lm8-n1</strain>
    </source>
</reference>
<name>A0A0C9ZCT7_9AGAM</name>
<sequence length="196" mass="22670">ALDDLERLVVMRLFELSKLSLSGTGYKLRQQISKALQRRSDAIRNAIIRYNTQAALLVPPRPKLTWKDIVEYSFLGEFDLLRHSCTDIRNHDWTAPAHREATMKYFKLQRAHEEIQRLNVEVRCLRTAIHDEEVNTIATIDQLLETDRTLAVELKSRYQARAAVNAVHLFRLDQLKSQRAFSGKWDIGVRLGSSSL</sequence>
<proteinExistence type="predicted"/>
<dbReference type="InParanoid" id="A0A0C9ZCT7"/>
<gene>
    <name evidence="1" type="ORF">CY34DRAFT_32095</name>
</gene>
<evidence type="ECO:0000313" key="2">
    <source>
        <dbReference type="Proteomes" id="UP000054485"/>
    </source>
</evidence>
<protein>
    <submittedName>
        <fullName evidence="1">Unplaced genomic scaffold CY34scaffold_505, whole genome shotgun sequence</fullName>
    </submittedName>
</protein>
<dbReference type="EMBL" id="KN835636">
    <property type="protein sequence ID" value="KIK35330.1"/>
    <property type="molecule type" value="Genomic_DNA"/>
</dbReference>
<evidence type="ECO:0000313" key="1">
    <source>
        <dbReference type="EMBL" id="KIK35330.1"/>
    </source>
</evidence>
<feature type="non-terminal residue" evidence="1">
    <location>
        <position position="1"/>
    </location>
</feature>
<dbReference type="HOGENOM" id="CLU_013084_0_1_1"/>
<dbReference type="STRING" id="930992.A0A0C9ZCT7"/>
<reference evidence="1 2" key="1">
    <citation type="submission" date="2014-04" db="EMBL/GenBank/DDBJ databases">
        <authorList>
            <consortium name="DOE Joint Genome Institute"/>
            <person name="Kuo A."/>
            <person name="Ruytinx J."/>
            <person name="Rineau F."/>
            <person name="Colpaert J."/>
            <person name="Kohler A."/>
            <person name="Nagy L.G."/>
            <person name="Floudas D."/>
            <person name="Copeland A."/>
            <person name="Barry K.W."/>
            <person name="Cichocki N."/>
            <person name="Veneault-Fourrey C."/>
            <person name="LaButti K."/>
            <person name="Lindquist E.A."/>
            <person name="Lipzen A."/>
            <person name="Lundell T."/>
            <person name="Morin E."/>
            <person name="Murat C."/>
            <person name="Sun H."/>
            <person name="Tunlid A."/>
            <person name="Henrissat B."/>
            <person name="Grigoriev I.V."/>
            <person name="Hibbett D.S."/>
            <person name="Martin F."/>
            <person name="Nordberg H.P."/>
            <person name="Cantor M.N."/>
            <person name="Hua S.X."/>
        </authorList>
    </citation>
    <scope>NUCLEOTIDE SEQUENCE [LARGE SCALE GENOMIC DNA]</scope>
    <source>
        <strain evidence="1 2">UH-Slu-Lm8-n1</strain>
    </source>
</reference>